<dbReference type="GO" id="GO:0016810">
    <property type="term" value="F:hydrolase activity, acting on carbon-nitrogen (but not peptide) bonds"/>
    <property type="evidence" value="ECO:0007669"/>
    <property type="project" value="InterPro"/>
</dbReference>
<dbReference type="PANTHER" id="PTHR10587:SF128">
    <property type="entry name" value="POLYSACCHARIDE DEACETYLASE PDAB-RELATED"/>
    <property type="match status" value="1"/>
</dbReference>
<keyword evidence="3" id="KW-1185">Reference proteome</keyword>
<organism evidence="2 3">
    <name type="scientific">Exobacillus caeni</name>
    <dbReference type="NCBI Taxonomy" id="2574798"/>
    <lineage>
        <taxon>Bacteria</taxon>
        <taxon>Bacillati</taxon>
        <taxon>Bacillota</taxon>
        <taxon>Bacilli</taxon>
        <taxon>Bacillales</taxon>
        <taxon>Guptibacillaceae</taxon>
        <taxon>Exobacillus</taxon>
    </lineage>
</organism>
<dbReference type="Pfam" id="PF01522">
    <property type="entry name" value="Polysacc_deac_1"/>
    <property type="match status" value="1"/>
</dbReference>
<evidence type="ECO:0000313" key="3">
    <source>
        <dbReference type="Proteomes" id="UP000308230"/>
    </source>
</evidence>
<dbReference type="InterPro" id="IPR011330">
    <property type="entry name" value="Glyco_hydro/deAcase_b/a-brl"/>
</dbReference>
<proteinExistence type="predicted"/>
<dbReference type="AlphaFoldDB" id="A0A5R9EZK9"/>
<dbReference type="SUPFAM" id="SSF88713">
    <property type="entry name" value="Glycoside hydrolase/deacetylase"/>
    <property type="match status" value="1"/>
</dbReference>
<dbReference type="InterPro" id="IPR002509">
    <property type="entry name" value="NODB_dom"/>
</dbReference>
<reference evidence="2 3" key="1">
    <citation type="submission" date="2019-04" db="EMBL/GenBank/DDBJ databases">
        <title>Bacillus caeni sp. nov., a bacterium isolated from mangrove sediment.</title>
        <authorList>
            <person name="Huang H."/>
            <person name="Mo K."/>
            <person name="Hu Y."/>
        </authorList>
    </citation>
    <scope>NUCLEOTIDE SEQUENCE [LARGE SCALE GENOMIC DNA]</scope>
    <source>
        <strain evidence="2 3">HB172195</strain>
    </source>
</reference>
<dbReference type="PANTHER" id="PTHR10587">
    <property type="entry name" value="GLYCOSYL TRANSFERASE-RELATED"/>
    <property type="match status" value="1"/>
</dbReference>
<dbReference type="GO" id="GO:0016020">
    <property type="term" value="C:membrane"/>
    <property type="evidence" value="ECO:0007669"/>
    <property type="project" value="TreeGrafter"/>
</dbReference>
<dbReference type="OrthoDB" id="9806342at2"/>
<accession>A0A5R9EZK9</accession>
<dbReference type="EMBL" id="SWLG01000020">
    <property type="protein sequence ID" value="TLS35550.1"/>
    <property type="molecule type" value="Genomic_DNA"/>
</dbReference>
<dbReference type="GO" id="GO:0005975">
    <property type="term" value="P:carbohydrate metabolic process"/>
    <property type="evidence" value="ECO:0007669"/>
    <property type="project" value="InterPro"/>
</dbReference>
<sequence>MEGGDLAVFSTADGPRAVDKVRTKDKKVALTFDISWGESRAIPILEVLKQKNVKNTTFFLSGAWAERHPDTVETIIENGHELASMGYRYKNYTEMEDEEIRKDIVRAQEAIEKISDEVPTLLRPPNGNFDKRVLNISGRLKQTVVHWSLDSEDWQNPGTDKIIENVTENVRRGDIILLHASDSAKQTAAALPVIIDKLKDDGYTFVSVTELIADTKAKSKEVK</sequence>
<evidence type="ECO:0000259" key="1">
    <source>
        <dbReference type="PROSITE" id="PS51677"/>
    </source>
</evidence>
<dbReference type="InterPro" id="IPR050248">
    <property type="entry name" value="Polysacc_deacetylase_ArnD"/>
</dbReference>
<protein>
    <submittedName>
        <fullName evidence="2">Polysaccharide deacetylase family sporulation protein PdaB</fullName>
    </submittedName>
</protein>
<name>A0A5R9EZK9_9BACL</name>
<feature type="domain" description="NodB homology" evidence="1">
    <location>
        <begin position="26"/>
        <end position="206"/>
    </location>
</feature>
<comment type="caution">
    <text evidence="2">The sequence shown here is derived from an EMBL/GenBank/DDBJ whole genome shotgun (WGS) entry which is preliminary data.</text>
</comment>
<dbReference type="PROSITE" id="PS51677">
    <property type="entry name" value="NODB"/>
    <property type="match status" value="1"/>
</dbReference>
<gene>
    <name evidence="2" type="primary">pdaB</name>
    <name evidence="2" type="ORF">FCL54_19815</name>
</gene>
<evidence type="ECO:0000313" key="2">
    <source>
        <dbReference type="EMBL" id="TLS35550.1"/>
    </source>
</evidence>
<dbReference type="Gene3D" id="3.20.20.370">
    <property type="entry name" value="Glycoside hydrolase/deacetylase"/>
    <property type="match status" value="1"/>
</dbReference>
<dbReference type="NCBIfam" id="TIGR02764">
    <property type="entry name" value="spore_ybaN_pdaB"/>
    <property type="match status" value="1"/>
</dbReference>
<dbReference type="Proteomes" id="UP000308230">
    <property type="component" value="Unassembled WGS sequence"/>
</dbReference>
<dbReference type="InterPro" id="IPR014132">
    <property type="entry name" value="PdaB-like"/>
</dbReference>